<dbReference type="PANTHER" id="PTHR33729">
    <property type="entry name" value="METHYL-CPG BINDING DOMAIN CONTAINING PROTEIN, EXPRESSED"/>
    <property type="match status" value="1"/>
</dbReference>
<gene>
    <name evidence="8" type="ORF">HHK36_021447</name>
</gene>
<feature type="region of interest" description="Disordered" evidence="6">
    <location>
        <begin position="185"/>
        <end position="485"/>
    </location>
</feature>
<comment type="subcellular location">
    <subcellularLocation>
        <location evidence="1">Nucleus</location>
    </subcellularLocation>
</comment>
<evidence type="ECO:0000313" key="9">
    <source>
        <dbReference type="Proteomes" id="UP000655225"/>
    </source>
</evidence>
<reference evidence="8 9" key="1">
    <citation type="submission" date="2020-04" db="EMBL/GenBank/DDBJ databases">
        <title>Plant Genome Project.</title>
        <authorList>
            <person name="Zhang R.-G."/>
        </authorList>
    </citation>
    <scope>NUCLEOTIDE SEQUENCE [LARGE SCALE GENOMIC DNA]</scope>
    <source>
        <strain evidence="8">YNK0</strain>
        <tissue evidence="8">Leaf</tissue>
    </source>
</reference>
<feature type="domain" description="MBD" evidence="7">
    <location>
        <begin position="155"/>
        <end position="206"/>
    </location>
</feature>
<dbReference type="OrthoDB" id="1435582at2759"/>
<evidence type="ECO:0000313" key="8">
    <source>
        <dbReference type="EMBL" id="KAF8393206.1"/>
    </source>
</evidence>
<dbReference type="Gene3D" id="3.30.890.10">
    <property type="entry name" value="Methyl-cpg-binding Protein 2, Chain A"/>
    <property type="match status" value="1"/>
</dbReference>
<dbReference type="Pfam" id="PF01429">
    <property type="entry name" value="MBD"/>
    <property type="match status" value="1"/>
</dbReference>
<dbReference type="InterPro" id="IPR016177">
    <property type="entry name" value="DNA-bd_dom_sf"/>
</dbReference>
<keyword evidence="2" id="KW-0805">Transcription regulation</keyword>
<protein>
    <recommendedName>
        <fullName evidence="7">MBD domain-containing protein</fullName>
    </recommendedName>
</protein>
<evidence type="ECO:0000256" key="2">
    <source>
        <dbReference type="ARBA" id="ARBA00023015"/>
    </source>
</evidence>
<name>A0A834YUC7_TETSI</name>
<accession>A0A834YUC7</accession>
<keyword evidence="9" id="KW-1185">Reference proteome</keyword>
<comment type="caution">
    <text evidence="8">The sequence shown here is derived from an EMBL/GenBank/DDBJ whole genome shotgun (WGS) entry which is preliminary data.</text>
</comment>
<evidence type="ECO:0000256" key="1">
    <source>
        <dbReference type="ARBA" id="ARBA00004123"/>
    </source>
</evidence>
<dbReference type="EMBL" id="JABCRI010000015">
    <property type="protein sequence ID" value="KAF8393206.1"/>
    <property type="molecule type" value="Genomic_DNA"/>
</dbReference>
<feature type="compositionally biased region" description="Basic and acidic residues" evidence="6">
    <location>
        <begin position="356"/>
        <end position="428"/>
    </location>
</feature>
<sequence length="485" mass="53734">MDNKSPLVKHIALEADNLLWLLEILVGRQAVDEFALMYLDSGDLLEIYCNVEVSKVVIIFDCLLHERLTLMCWDVFLETIPIDLVDFDDNLFVLLFSSLGVSDGKTIGKERSEKGRGLQIFSASSDSLSIFDLAFFSASVSLRIDIVYVIWFMPKQGGTPKKNEIIFISPTGEEINNRKQLEKYLKSHPGGPAISEFDWGTGETPRRSTRISEKAKASPPPESEPPKKRSRKSSGSKKDNKETEVTPEETEGNKEVDMQDADVTEKNNAEAEKEKPVGKESQGENEGKTQENADQTKKTSTKNEDAAPEPQKDSEATEAVAAGETQGEKEVQMQEVAELAKEDKAETEAGSSEVTQNEREKMEDAQISEKVEQPQIEVEKEDVPKRGEQDKPAAIISEERKHEVEGREEKHKGSAPESEGEIKEKEAAHGNYAEQSLQAKEKGKKMEVIENGSHDGAAGEAKTREVNQMGRVDAKQPLAPSPVSC</sequence>
<dbReference type="SUPFAM" id="SSF54171">
    <property type="entry name" value="DNA-binding domain"/>
    <property type="match status" value="1"/>
</dbReference>
<keyword evidence="4" id="KW-0804">Transcription</keyword>
<evidence type="ECO:0000259" key="7">
    <source>
        <dbReference type="Pfam" id="PF01429"/>
    </source>
</evidence>
<organism evidence="8 9">
    <name type="scientific">Tetracentron sinense</name>
    <name type="common">Spur-leaf</name>
    <dbReference type="NCBI Taxonomy" id="13715"/>
    <lineage>
        <taxon>Eukaryota</taxon>
        <taxon>Viridiplantae</taxon>
        <taxon>Streptophyta</taxon>
        <taxon>Embryophyta</taxon>
        <taxon>Tracheophyta</taxon>
        <taxon>Spermatophyta</taxon>
        <taxon>Magnoliopsida</taxon>
        <taxon>Trochodendrales</taxon>
        <taxon>Trochodendraceae</taxon>
        <taxon>Tetracentron</taxon>
    </lineage>
</organism>
<dbReference type="Proteomes" id="UP000655225">
    <property type="component" value="Unassembled WGS sequence"/>
</dbReference>
<dbReference type="OMA" id="ENDGPHT"/>
<proteinExistence type="predicted"/>
<dbReference type="InterPro" id="IPR039622">
    <property type="entry name" value="MBD10/11"/>
</dbReference>
<keyword evidence="3" id="KW-0238">DNA-binding</keyword>
<evidence type="ECO:0000256" key="4">
    <source>
        <dbReference type="ARBA" id="ARBA00023163"/>
    </source>
</evidence>
<evidence type="ECO:0000256" key="3">
    <source>
        <dbReference type="ARBA" id="ARBA00023125"/>
    </source>
</evidence>
<evidence type="ECO:0000256" key="5">
    <source>
        <dbReference type="ARBA" id="ARBA00023242"/>
    </source>
</evidence>
<dbReference type="PANTHER" id="PTHR33729:SF6">
    <property type="entry name" value="METHYL-CPG-BINDING DOMAIN-CONTAINING PROTEIN 11"/>
    <property type="match status" value="1"/>
</dbReference>
<feature type="compositionally biased region" description="Basic and acidic residues" evidence="6">
    <location>
        <begin position="439"/>
        <end position="448"/>
    </location>
</feature>
<dbReference type="InterPro" id="IPR001739">
    <property type="entry name" value="Methyl_CpG_DNA-bd"/>
</dbReference>
<dbReference type="AlphaFoldDB" id="A0A834YUC7"/>
<dbReference type="GO" id="GO:0005634">
    <property type="term" value="C:nucleus"/>
    <property type="evidence" value="ECO:0007669"/>
    <property type="project" value="UniProtKB-SubCell"/>
</dbReference>
<feature type="compositionally biased region" description="Basic and acidic residues" evidence="6">
    <location>
        <begin position="251"/>
        <end position="315"/>
    </location>
</feature>
<feature type="compositionally biased region" description="Basic and acidic residues" evidence="6">
    <location>
        <begin position="204"/>
        <end position="216"/>
    </location>
</feature>
<feature type="compositionally biased region" description="Basic and acidic residues" evidence="6">
    <location>
        <begin position="326"/>
        <end position="347"/>
    </location>
</feature>
<keyword evidence="5" id="KW-0539">Nucleus</keyword>
<dbReference type="GO" id="GO:0003677">
    <property type="term" value="F:DNA binding"/>
    <property type="evidence" value="ECO:0007669"/>
    <property type="project" value="UniProtKB-KW"/>
</dbReference>
<evidence type="ECO:0000256" key="6">
    <source>
        <dbReference type="SAM" id="MobiDB-lite"/>
    </source>
</evidence>